<dbReference type="EMBL" id="JABAFA010000086">
    <property type="protein sequence ID" value="NMD99916.1"/>
    <property type="molecule type" value="Genomic_DNA"/>
</dbReference>
<dbReference type="PANTHER" id="PTHR10302:SF27">
    <property type="entry name" value="SINGLE-STRANDED DNA-BINDING PROTEIN"/>
    <property type="match status" value="1"/>
</dbReference>
<name>A0A848B8Z2_9FIRM</name>
<dbReference type="HAMAP" id="MF_00984">
    <property type="entry name" value="SSB"/>
    <property type="match status" value="1"/>
</dbReference>
<keyword evidence="5" id="KW-1185">Reference proteome</keyword>
<gene>
    <name evidence="4" type="ORF">HF878_10730</name>
</gene>
<dbReference type="Proteomes" id="UP000543804">
    <property type="component" value="Unassembled WGS sequence"/>
</dbReference>
<dbReference type="Pfam" id="PF00436">
    <property type="entry name" value="SSB"/>
    <property type="match status" value="1"/>
</dbReference>
<dbReference type="InterPro" id="IPR012340">
    <property type="entry name" value="NA-bd_OB-fold"/>
</dbReference>
<organism evidence="4 5">
    <name type="scientific">Selenomonas bovis</name>
    <dbReference type="NCBI Taxonomy" id="416586"/>
    <lineage>
        <taxon>Bacteria</taxon>
        <taxon>Bacillati</taxon>
        <taxon>Bacillota</taxon>
        <taxon>Negativicutes</taxon>
        <taxon>Selenomonadales</taxon>
        <taxon>Selenomonadaceae</taxon>
        <taxon>Selenomonas</taxon>
    </lineage>
</organism>
<dbReference type="GO" id="GO:0009295">
    <property type="term" value="C:nucleoid"/>
    <property type="evidence" value="ECO:0007669"/>
    <property type="project" value="TreeGrafter"/>
</dbReference>
<dbReference type="PIRSF" id="PIRSF002070">
    <property type="entry name" value="SSB"/>
    <property type="match status" value="1"/>
</dbReference>
<dbReference type="InterPro" id="IPR011344">
    <property type="entry name" value="ssDNA-bd"/>
</dbReference>
<dbReference type="Gene3D" id="2.40.50.140">
    <property type="entry name" value="Nucleic acid-binding proteins"/>
    <property type="match status" value="1"/>
</dbReference>
<dbReference type="SUPFAM" id="SSF50249">
    <property type="entry name" value="Nucleic acid-binding proteins"/>
    <property type="match status" value="1"/>
</dbReference>
<dbReference type="RefSeq" id="WP_170078101.1">
    <property type="nucleotide sequence ID" value="NZ_JABAFA010000086.1"/>
</dbReference>
<proteinExistence type="inferred from homology"/>
<dbReference type="PROSITE" id="PS50935">
    <property type="entry name" value="SSB"/>
    <property type="match status" value="1"/>
</dbReference>
<reference evidence="4 5" key="1">
    <citation type="submission" date="2020-04" db="EMBL/GenBank/DDBJ databases">
        <authorList>
            <person name="Hitch T.C.A."/>
            <person name="Wylensek D."/>
            <person name="Clavel T."/>
        </authorList>
    </citation>
    <scope>NUCLEOTIDE SEQUENCE [LARGE SCALE GENOMIC DNA]</scope>
    <source>
        <strain evidence="4 5">PG-130-P53-12</strain>
    </source>
</reference>
<sequence length="116" mass="12972">MNYFTGHGRLTRDPQVRYTQSGKAVAVFTLAIDRRRKKGAKESEADFIPCVAWEKTAEIIGNNVTKGQEIVVEGRMQSRTYEKDGVKHYVVECVLSGFEFCGKKSDNQGQQAAPRG</sequence>
<dbReference type="GO" id="GO:0003697">
    <property type="term" value="F:single-stranded DNA binding"/>
    <property type="evidence" value="ECO:0007669"/>
    <property type="project" value="InterPro"/>
</dbReference>
<dbReference type="PANTHER" id="PTHR10302">
    <property type="entry name" value="SINGLE-STRANDED DNA-BINDING PROTEIN"/>
    <property type="match status" value="1"/>
</dbReference>
<evidence type="ECO:0000313" key="4">
    <source>
        <dbReference type="EMBL" id="NMD99916.1"/>
    </source>
</evidence>
<keyword evidence="1 2" id="KW-0238">DNA-binding</keyword>
<accession>A0A848B8Z2</accession>
<evidence type="ECO:0000256" key="1">
    <source>
        <dbReference type="ARBA" id="ARBA00023125"/>
    </source>
</evidence>
<evidence type="ECO:0000313" key="5">
    <source>
        <dbReference type="Proteomes" id="UP000543804"/>
    </source>
</evidence>
<dbReference type="AlphaFoldDB" id="A0A848B8Z2"/>
<protein>
    <recommendedName>
        <fullName evidence="3">Single-stranded DNA-binding protein</fullName>
    </recommendedName>
</protein>
<comment type="caution">
    <text evidence="4">The sequence shown here is derived from an EMBL/GenBank/DDBJ whole genome shotgun (WGS) entry which is preliminary data.</text>
</comment>
<evidence type="ECO:0000256" key="2">
    <source>
        <dbReference type="PROSITE-ProRule" id="PRU00252"/>
    </source>
</evidence>
<dbReference type="NCBIfam" id="TIGR00621">
    <property type="entry name" value="ssb"/>
    <property type="match status" value="1"/>
</dbReference>
<evidence type="ECO:0000256" key="3">
    <source>
        <dbReference type="RuleBase" id="RU000524"/>
    </source>
</evidence>
<dbReference type="CDD" id="cd04496">
    <property type="entry name" value="SSB_OBF"/>
    <property type="match status" value="1"/>
</dbReference>
<dbReference type="GO" id="GO:0006260">
    <property type="term" value="P:DNA replication"/>
    <property type="evidence" value="ECO:0007669"/>
    <property type="project" value="InterPro"/>
</dbReference>
<dbReference type="InterPro" id="IPR000424">
    <property type="entry name" value="Primosome_PriB/ssb"/>
</dbReference>
<feature type="non-terminal residue" evidence="4">
    <location>
        <position position="116"/>
    </location>
</feature>